<dbReference type="PATRIC" id="fig|1280948.3.peg.2221"/>
<dbReference type="Proteomes" id="UP000024547">
    <property type="component" value="Unassembled WGS sequence"/>
</dbReference>
<proteinExistence type="predicted"/>
<dbReference type="EMBL" id="AWFH01000023">
    <property type="protein sequence ID" value="KCZ60499.1"/>
    <property type="molecule type" value="Genomic_DNA"/>
</dbReference>
<name>A0A059E0L3_9PROT</name>
<keyword evidence="2" id="KW-1185">Reference proteome</keyword>
<evidence type="ECO:0000313" key="1">
    <source>
        <dbReference type="EMBL" id="KCZ60499.1"/>
    </source>
</evidence>
<accession>A0A059E0L3</accession>
<comment type="caution">
    <text evidence="1">The sequence shown here is derived from an EMBL/GenBank/DDBJ whole genome shotgun (WGS) entry which is preliminary data.</text>
</comment>
<sequence length="264" mass="28305">MRLARLNHLPPVQSSAPPSISAEFSRLRAAAENVLVSKGVPLARVLGTHPEAYTSNRLFAQIRQVQRASSNEAPLQGFLALFARSASQETIHGAEGADIQLEGGVVTAPGIGLVDDGPFLILAVIGDRAGQGGLAALRAYAQPIYSATQFMPVMTTLGRSLVKSLNSIRWSLAKRRSDLRISLEMPLFALETSGGPVRPDIMIEVSSTITGEVRTTSLFVEAQYEDASIAAHLRDSVGPVFSVLPADLENEDAFKRRLTSALLF</sequence>
<gene>
    <name evidence="1" type="ORF">HY36_05840</name>
</gene>
<dbReference type="eggNOG" id="ENOG5032Z1R">
    <property type="taxonomic scope" value="Bacteria"/>
</dbReference>
<organism evidence="1 2">
    <name type="scientific">Hyphomonas atlantica</name>
    <dbReference type="NCBI Taxonomy" id="1280948"/>
    <lineage>
        <taxon>Bacteria</taxon>
        <taxon>Pseudomonadati</taxon>
        <taxon>Pseudomonadota</taxon>
        <taxon>Alphaproteobacteria</taxon>
        <taxon>Hyphomonadales</taxon>
        <taxon>Hyphomonadaceae</taxon>
        <taxon>Hyphomonas</taxon>
    </lineage>
</organism>
<evidence type="ECO:0000313" key="2">
    <source>
        <dbReference type="Proteomes" id="UP000024547"/>
    </source>
</evidence>
<dbReference type="OrthoDB" id="7285254at2"/>
<protein>
    <submittedName>
        <fullName evidence="1">Uncharacterized protein</fullName>
    </submittedName>
</protein>
<dbReference type="RefSeq" id="WP_051602715.1">
    <property type="nucleotide sequence ID" value="NZ_AWFH01000023.1"/>
</dbReference>
<dbReference type="AlphaFoldDB" id="A0A059E0L3"/>
<reference evidence="1 2" key="1">
    <citation type="journal article" date="2014" name="Antonie Van Leeuwenhoek">
        <title>Hyphomonas beringensis sp. nov. and Hyphomonas chukchiensis sp. nov., isolated from surface seawater of the Bering Sea and Chukchi Sea.</title>
        <authorList>
            <person name="Li C."/>
            <person name="Lai Q."/>
            <person name="Li G."/>
            <person name="Dong C."/>
            <person name="Wang J."/>
            <person name="Liao Y."/>
            <person name="Shao Z."/>
        </authorList>
    </citation>
    <scope>NUCLEOTIDE SEQUENCE [LARGE SCALE GENOMIC DNA]</scope>
    <source>
        <strain evidence="1 2">22II1-22F38</strain>
    </source>
</reference>